<dbReference type="EMBL" id="CP048409">
    <property type="protein sequence ID" value="QIA07900.1"/>
    <property type="molecule type" value="Genomic_DNA"/>
</dbReference>
<organism evidence="2 3">
    <name type="scientific">Draconibacterium halophilum</name>
    <dbReference type="NCBI Taxonomy" id="2706887"/>
    <lineage>
        <taxon>Bacteria</taxon>
        <taxon>Pseudomonadati</taxon>
        <taxon>Bacteroidota</taxon>
        <taxon>Bacteroidia</taxon>
        <taxon>Marinilabiliales</taxon>
        <taxon>Prolixibacteraceae</taxon>
        <taxon>Draconibacterium</taxon>
    </lineage>
</organism>
<dbReference type="Proteomes" id="UP000474630">
    <property type="component" value="Chromosome"/>
</dbReference>
<evidence type="ECO:0000313" key="2">
    <source>
        <dbReference type="EMBL" id="QIA07900.1"/>
    </source>
</evidence>
<keyword evidence="1" id="KW-1133">Transmembrane helix</keyword>
<keyword evidence="3" id="KW-1185">Reference proteome</keyword>
<accession>A0A6C0RC46</accession>
<dbReference type="KEGG" id="drc:G0Q07_09245"/>
<feature type="transmembrane region" description="Helical" evidence="1">
    <location>
        <begin position="49"/>
        <end position="71"/>
    </location>
</feature>
<reference evidence="2 3" key="1">
    <citation type="submission" date="2020-02" db="EMBL/GenBank/DDBJ databases">
        <title>Genome sequencing for Draconibacterium sp. strain M1.</title>
        <authorList>
            <person name="Park S.-J."/>
        </authorList>
    </citation>
    <scope>NUCLEOTIDE SEQUENCE [LARGE SCALE GENOMIC DNA]</scope>
    <source>
        <strain evidence="2 3">M1</strain>
    </source>
</reference>
<name>A0A6C0RC46_9BACT</name>
<sequence length="198" mass="22736">MEKRDNIEKLILENIDALNDNEPMEGHFARFEAKLDAQHKARRTISLNLIMKVAAVIVFAFLATNQAFIYFSPDNQGIINSKSEAASISLASVSPEYQEVEYYYTNSINTGIDQWNKWIEQGMISEDEQNMMDNELAEFETLYQNLQKDLAANPNDQRVINAMLEYYQAKLSVINIIITKLEEVQQKTQEAKQEAMAI</sequence>
<evidence type="ECO:0000256" key="1">
    <source>
        <dbReference type="SAM" id="Phobius"/>
    </source>
</evidence>
<gene>
    <name evidence="2" type="ORF">G0Q07_09245</name>
</gene>
<proteinExistence type="predicted"/>
<dbReference type="AlphaFoldDB" id="A0A6C0RC46"/>
<evidence type="ECO:0000313" key="3">
    <source>
        <dbReference type="Proteomes" id="UP000474630"/>
    </source>
</evidence>
<dbReference type="RefSeq" id="WP_163345821.1">
    <property type="nucleotide sequence ID" value="NZ_CP048409.1"/>
</dbReference>
<protein>
    <submittedName>
        <fullName evidence="2">Uncharacterized protein</fullName>
    </submittedName>
</protein>
<keyword evidence="1" id="KW-0472">Membrane</keyword>
<keyword evidence="1" id="KW-0812">Transmembrane</keyword>